<dbReference type="NCBIfam" id="NF002049">
    <property type="entry name" value="PRK00881.1"/>
    <property type="match status" value="1"/>
</dbReference>
<accession>A0A7W9FM20</accession>
<evidence type="ECO:0000259" key="9">
    <source>
        <dbReference type="PROSITE" id="PS51855"/>
    </source>
</evidence>
<evidence type="ECO:0000313" key="10">
    <source>
        <dbReference type="EMBL" id="MBB5753136.1"/>
    </source>
</evidence>
<comment type="catalytic activity">
    <reaction evidence="8">
        <text>IMP + H2O = 5-formamido-1-(5-phospho-D-ribosyl)imidazole-4-carboxamide</text>
        <dbReference type="Rhea" id="RHEA:18445"/>
        <dbReference type="ChEBI" id="CHEBI:15377"/>
        <dbReference type="ChEBI" id="CHEBI:58053"/>
        <dbReference type="ChEBI" id="CHEBI:58467"/>
        <dbReference type="EC" id="3.5.4.10"/>
    </reaction>
</comment>
<dbReference type="PROSITE" id="PS51855">
    <property type="entry name" value="MGS"/>
    <property type="match status" value="1"/>
</dbReference>
<reference evidence="10 11" key="1">
    <citation type="submission" date="2020-08" db="EMBL/GenBank/DDBJ databases">
        <title>Genomic Encyclopedia of Type Strains, Phase IV (KMG-IV): sequencing the most valuable type-strain genomes for metagenomic binning, comparative biology and taxonomic classification.</title>
        <authorList>
            <person name="Goeker M."/>
        </authorList>
    </citation>
    <scope>NUCLEOTIDE SEQUENCE [LARGE SCALE GENOMIC DNA]</scope>
    <source>
        <strain evidence="10 11">DSM 16268</strain>
    </source>
</reference>
<comment type="catalytic activity">
    <reaction evidence="8">
        <text>(6R)-10-formyltetrahydrofolate + 5-amino-1-(5-phospho-beta-D-ribosyl)imidazole-4-carboxamide = 5-formamido-1-(5-phospho-D-ribosyl)imidazole-4-carboxamide + (6S)-5,6,7,8-tetrahydrofolate</text>
        <dbReference type="Rhea" id="RHEA:22192"/>
        <dbReference type="ChEBI" id="CHEBI:57453"/>
        <dbReference type="ChEBI" id="CHEBI:58467"/>
        <dbReference type="ChEBI" id="CHEBI:58475"/>
        <dbReference type="ChEBI" id="CHEBI:195366"/>
        <dbReference type="EC" id="2.1.2.3"/>
    </reaction>
</comment>
<dbReference type="HAMAP" id="MF_00139">
    <property type="entry name" value="PurH"/>
    <property type="match status" value="1"/>
</dbReference>
<comment type="pathway">
    <text evidence="2 8">Purine metabolism; IMP biosynthesis via de novo pathway; 5-formamido-1-(5-phospho-D-ribosyl)imidazole-4-carboxamide from 5-amino-1-(5-phospho-D-ribosyl)imidazole-4-carboxamide (10-formyl THF route): step 1/1.</text>
</comment>
<keyword evidence="7 8" id="KW-0511">Multifunctional enzyme</keyword>
<evidence type="ECO:0000256" key="6">
    <source>
        <dbReference type="ARBA" id="ARBA00022801"/>
    </source>
</evidence>
<dbReference type="UniPathway" id="UPA00074">
    <property type="reaction ID" value="UER00133"/>
</dbReference>
<keyword evidence="4 8" id="KW-0808">Transferase</keyword>
<keyword evidence="5 8" id="KW-0658">Purine biosynthesis</keyword>
<comment type="domain">
    <text evidence="8">The IMP cyclohydrolase activity resides in the N-terminal region.</text>
</comment>
<dbReference type="GO" id="GO:0004643">
    <property type="term" value="F:phosphoribosylaminoimidazolecarboxamide formyltransferase activity"/>
    <property type="evidence" value="ECO:0007669"/>
    <property type="project" value="UniProtKB-UniRule"/>
</dbReference>
<feature type="domain" description="MGS-like" evidence="9">
    <location>
        <begin position="7"/>
        <end position="143"/>
    </location>
</feature>
<keyword evidence="6 8" id="KW-0378">Hydrolase</keyword>
<dbReference type="AlphaFoldDB" id="A0A7W9FM20"/>
<gene>
    <name evidence="8" type="primary">purH</name>
    <name evidence="10" type="ORF">GGQ63_002202</name>
</gene>
<keyword evidence="11" id="KW-1185">Reference proteome</keyword>
<evidence type="ECO:0000313" key="11">
    <source>
        <dbReference type="Proteomes" id="UP000523821"/>
    </source>
</evidence>
<dbReference type="GO" id="GO:0003937">
    <property type="term" value="F:IMP cyclohydrolase activity"/>
    <property type="evidence" value="ECO:0007669"/>
    <property type="project" value="UniProtKB-UniRule"/>
</dbReference>
<evidence type="ECO:0000256" key="8">
    <source>
        <dbReference type="HAMAP-Rule" id="MF_00139"/>
    </source>
</evidence>
<dbReference type="SUPFAM" id="SSF53927">
    <property type="entry name" value="Cytidine deaminase-like"/>
    <property type="match status" value="1"/>
</dbReference>
<dbReference type="InterPro" id="IPR036914">
    <property type="entry name" value="MGS-like_dom_sf"/>
</dbReference>
<evidence type="ECO:0000256" key="3">
    <source>
        <dbReference type="ARBA" id="ARBA00007667"/>
    </source>
</evidence>
<dbReference type="GO" id="GO:0005829">
    <property type="term" value="C:cytosol"/>
    <property type="evidence" value="ECO:0007669"/>
    <property type="project" value="TreeGrafter"/>
</dbReference>
<dbReference type="RefSeq" id="WP_246429730.1">
    <property type="nucleotide sequence ID" value="NZ_JACHOO010000004.1"/>
</dbReference>
<dbReference type="Pfam" id="PF01808">
    <property type="entry name" value="AICARFT_IMPCHas"/>
    <property type="match status" value="1"/>
</dbReference>
<evidence type="ECO:0000256" key="4">
    <source>
        <dbReference type="ARBA" id="ARBA00022679"/>
    </source>
</evidence>
<name>A0A7W9FM20_9HYPH</name>
<dbReference type="Gene3D" id="3.40.50.1380">
    <property type="entry name" value="Methylglyoxal synthase-like domain"/>
    <property type="match status" value="1"/>
</dbReference>
<dbReference type="GO" id="GO:0006189">
    <property type="term" value="P:'de novo' IMP biosynthetic process"/>
    <property type="evidence" value="ECO:0007669"/>
    <property type="project" value="UniProtKB-UniRule"/>
</dbReference>
<evidence type="ECO:0000256" key="1">
    <source>
        <dbReference type="ARBA" id="ARBA00004844"/>
    </source>
</evidence>
<evidence type="ECO:0000256" key="7">
    <source>
        <dbReference type="ARBA" id="ARBA00023268"/>
    </source>
</evidence>
<comment type="similarity">
    <text evidence="3 8">Belongs to the PurH family.</text>
</comment>
<dbReference type="EMBL" id="JACHOO010000004">
    <property type="protein sequence ID" value="MBB5753136.1"/>
    <property type="molecule type" value="Genomic_DNA"/>
</dbReference>
<protein>
    <recommendedName>
        <fullName evidence="8">Bifunctional purine biosynthesis protein PurH</fullName>
    </recommendedName>
    <domain>
        <recommendedName>
            <fullName evidence="8">Phosphoribosylaminoimidazolecarboxamide formyltransferase</fullName>
            <ecNumber evidence="8">2.1.2.3</ecNumber>
        </recommendedName>
        <alternativeName>
            <fullName evidence="8">AICAR transformylase</fullName>
        </alternativeName>
    </domain>
    <domain>
        <recommendedName>
            <fullName evidence="8">IMP cyclohydrolase</fullName>
            <ecNumber evidence="8">3.5.4.10</ecNumber>
        </recommendedName>
        <alternativeName>
            <fullName evidence="8">ATIC</fullName>
        </alternativeName>
        <alternativeName>
            <fullName evidence="8">IMP synthase</fullName>
        </alternativeName>
        <alternativeName>
            <fullName evidence="8">Inosinicase</fullName>
        </alternativeName>
    </domain>
</protein>
<organism evidence="10 11">
    <name type="scientific">Prosthecomicrobium pneumaticum</name>
    <dbReference type="NCBI Taxonomy" id="81895"/>
    <lineage>
        <taxon>Bacteria</taxon>
        <taxon>Pseudomonadati</taxon>
        <taxon>Pseudomonadota</taxon>
        <taxon>Alphaproteobacteria</taxon>
        <taxon>Hyphomicrobiales</taxon>
        <taxon>Kaistiaceae</taxon>
        <taxon>Prosthecomicrobium</taxon>
    </lineage>
</organism>
<dbReference type="InterPro" id="IPR002695">
    <property type="entry name" value="PurH-like"/>
</dbReference>
<proteinExistence type="inferred from homology"/>
<dbReference type="SUPFAM" id="SSF52335">
    <property type="entry name" value="Methylglyoxal synthase-like"/>
    <property type="match status" value="1"/>
</dbReference>
<evidence type="ECO:0000256" key="2">
    <source>
        <dbReference type="ARBA" id="ARBA00004954"/>
    </source>
</evidence>
<dbReference type="Proteomes" id="UP000523821">
    <property type="component" value="Unassembled WGS sequence"/>
</dbReference>
<dbReference type="SMART" id="SM00798">
    <property type="entry name" value="AICARFT_IMPCHas"/>
    <property type="match status" value="1"/>
</dbReference>
<comment type="caution">
    <text evidence="10">The sequence shown here is derived from an EMBL/GenBank/DDBJ whole genome shotgun (WGS) entry which is preliminary data.</text>
</comment>
<dbReference type="InterPro" id="IPR016193">
    <property type="entry name" value="Cytidine_deaminase-like"/>
</dbReference>
<evidence type="ECO:0000256" key="5">
    <source>
        <dbReference type="ARBA" id="ARBA00022755"/>
    </source>
</evidence>
<dbReference type="Pfam" id="PF02142">
    <property type="entry name" value="MGS"/>
    <property type="match status" value="1"/>
</dbReference>
<dbReference type="SMART" id="SM00851">
    <property type="entry name" value="MGS"/>
    <property type="match status" value="1"/>
</dbReference>
<dbReference type="InterPro" id="IPR011607">
    <property type="entry name" value="MGS-like_dom"/>
</dbReference>
<dbReference type="Gene3D" id="3.40.140.20">
    <property type="match status" value="2"/>
</dbReference>
<sequence>MVEWFRFPMPPPPAAILSVADKRGLDEIAAALSAKGVTLFATEGTAAHLRAAGLAVFDLADLTGMPPLLGGRVKALHPAVFAGLMAHEDETAALEAMGSRPIDYLIAGVTPLDAGDRLERMDIGGPAMIRAAVKTHRRVTVATEPEDYAPIIAALRAAGRVGNALRRELAARALARLAAADAAAARALAAQADPQGEAPLAPPLLVRATRLRYGENPHQRATLWRTATWGACAAGATLLQGRAPSYTNVLDADAAFALAARFARPAAVIVKHAGPAGAALGADTQAAYRRALAADPESAYGGTAGFNRPVGGDLMATILETFTEAVVAPHFTAAARAAAAKRPAMRLLETGYGPHGEAEPEVRSVTGGLLVQTADRQRIGRDDLVRVTKRAPGEAEIEDMLFALEVVRAVRSNAAVVARDGATVGIGGGQPSRVGAVALAVRGLAKIGDTGAVLASDAYFPFPDSVEAAAAAGITAIVQQGGARRDADTIAAADRLGLAMVFCGLRLFRH</sequence>
<comment type="pathway">
    <text evidence="1 8">Purine metabolism; IMP biosynthesis via de novo pathway; IMP from 5-formamido-1-(5-phospho-D-ribosyl)imidazole-4-carboxamide: step 1/1.</text>
</comment>
<dbReference type="EC" id="2.1.2.3" evidence="8"/>
<dbReference type="PIRSF" id="PIRSF000414">
    <property type="entry name" value="AICARFT_IMPCHas"/>
    <property type="match status" value="1"/>
</dbReference>
<dbReference type="EC" id="3.5.4.10" evidence="8"/>
<dbReference type="PANTHER" id="PTHR11692">
    <property type="entry name" value="BIFUNCTIONAL PURINE BIOSYNTHESIS PROTEIN PURH"/>
    <property type="match status" value="1"/>
</dbReference>
<dbReference type="InterPro" id="IPR024051">
    <property type="entry name" value="AICAR_Tfase_dup_dom_sf"/>
</dbReference>
<dbReference type="CDD" id="cd01421">
    <property type="entry name" value="IMPCH"/>
    <property type="match status" value="1"/>
</dbReference>
<dbReference type="PANTHER" id="PTHR11692:SF0">
    <property type="entry name" value="BIFUNCTIONAL PURINE BIOSYNTHESIS PROTEIN ATIC"/>
    <property type="match status" value="1"/>
</dbReference>